<proteinExistence type="predicted"/>
<dbReference type="Gene3D" id="3.60.40.10">
    <property type="entry name" value="PPM-type phosphatase domain"/>
    <property type="match status" value="1"/>
</dbReference>
<sequence>MCATGDDASHAEPSSDAVAFSALLEDSVEDLYENAPCGYLSTLLDGQIAKVNTTLLDWLGYRREELVGRRRFADLLTVGGRIYHETHFAPLLSMQGEVGGIALELRAADGTRLPVLVTSVVKHGHQGRPLLIRTTVFDARDRRAYETELLRATQEARAAREAAEAARDQTERERARWQQLAVTLQRTLLPPTLTAPPGMRVAAHYRIASTEQVGGDFYDLFPLAGGSWGLFLGDVCGKGAEAAAITSLARYTLRAAAVYDPEPAAVVANLNTVLNFEYQGLMPRFCTVLFGVLTPDGPGRPDQAEGAPGAGGCAQAFTLTLAGGGHPPALLIRADASVEEVQLPGGQLIGALPDPYIATATVRLAPGDTLLLYTDGLTEARTAGPGRDRYGDEALLDFAAALAPSTAAGVVDAVTGLLDALGEGVEDDTAVLALSVPARTAGGSPDAVRTVHPTVAGAATGDPRHPAP</sequence>
<feature type="region of interest" description="Disordered" evidence="3">
    <location>
        <begin position="441"/>
        <end position="468"/>
    </location>
</feature>
<protein>
    <submittedName>
        <fullName evidence="5">PP2C family protein-serine/threonine phosphatase</fullName>
        <ecNumber evidence="5">3.1.3.16</ecNumber>
    </submittedName>
</protein>
<dbReference type="PANTHER" id="PTHR43156">
    <property type="entry name" value="STAGE II SPORULATION PROTEIN E-RELATED"/>
    <property type="match status" value="1"/>
</dbReference>
<dbReference type="GO" id="GO:0004722">
    <property type="term" value="F:protein serine/threonine phosphatase activity"/>
    <property type="evidence" value="ECO:0007669"/>
    <property type="project" value="UniProtKB-EC"/>
</dbReference>
<dbReference type="EC" id="3.1.3.16" evidence="5"/>
<comment type="caution">
    <text evidence="5">The sequence shown here is derived from an EMBL/GenBank/DDBJ whole genome shotgun (WGS) entry which is preliminary data.</text>
</comment>
<evidence type="ECO:0000313" key="6">
    <source>
        <dbReference type="Proteomes" id="UP001595765"/>
    </source>
</evidence>
<keyword evidence="6" id="KW-1185">Reference proteome</keyword>
<dbReference type="InterPro" id="IPR001932">
    <property type="entry name" value="PPM-type_phosphatase-like_dom"/>
</dbReference>
<dbReference type="SUPFAM" id="SSF81606">
    <property type="entry name" value="PP2C-like"/>
    <property type="match status" value="1"/>
</dbReference>
<keyword evidence="2" id="KW-0175">Coiled coil</keyword>
<dbReference type="SUPFAM" id="SSF55785">
    <property type="entry name" value="PYP-like sensor domain (PAS domain)"/>
    <property type="match status" value="1"/>
</dbReference>
<feature type="domain" description="PAS" evidence="4">
    <location>
        <begin position="24"/>
        <end position="76"/>
    </location>
</feature>
<dbReference type="Pfam" id="PF13426">
    <property type="entry name" value="PAS_9"/>
    <property type="match status" value="1"/>
</dbReference>
<reference evidence="6" key="1">
    <citation type="journal article" date="2019" name="Int. J. Syst. Evol. Microbiol.">
        <title>The Global Catalogue of Microorganisms (GCM) 10K type strain sequencing project: providing services to taxonomists for standard genome sequencing and annotation.</title>
        <authorList>
            <consortium name="The Broad Institute Genomics Platform"/>
            <consortium name="The Broad Institute Genome Sequencing Center for Infectious Disease"/>
            <person name="Wu L."/>
            <person name="Ma J."/>
        </authorList>
    </citation>
    <scope>NUCLEOTIDE SEQUENCE [LARGE SCALE GENOMIC DNA]</scope>
    <source>
        <strain evidence="6">CGMCC 4.7237</strain>
    </source>
</reference>
<dbReference type="RefSeq" id="WP_386426010.1">
    <property type="nucleotide sequence ID" value="NZ_JBHSBB010000003.1"/>
</dbReference>
<evidence type="ECO:0000256" key="2">
    <source>
        <dbReference type="SAM" id="Coils"/>
    </source>
</evidence>
<organism evidence="5 6">
    <name type="scientific">Streptomyces polygonati</name>
    <dbReference type="NCBI Taxonomy" id="1617087"/>
    <lineage>
        <taxon>Bacteria</taxon>
        <taxon>Bacillati</taxon>
        <taxon>Actinomycetota</taxon>
        <taxon>Actinomycetes</taxon>
        <taxon>Kitasatosporales</taxon>
        <taxon>Streptomycetaceae</taxon>
        <taxon>Streptomyces</taxon>
    </lineage>
</organism>
<dbReference type="PANTHER" id="PTHR43156:SF2">
    <property type="entry name" value="STAGE II SPORULATION PROTEIN E"/>
    <property type="match status" value="1"/>
</dbReference>
<dbReference type="Gene3D" id="3.30.450.20">
    <property type="entry name" value="PAS domain"/>
    <property type="match status" value="1"/>
</dbReference>
<evidence type="ECO:0000256" key="3">
    <source>
        <dbReference type="SAM" id="MobiDB-lite"/>
    </source>
</evidence>
<dbReference type="Pfam" id="PF07228">
    <property type="entry name" value="SpoIIE"/>
    <property type="match status" value="2"/>
</dbReference>
<dbReference type="InterPro" id="IPR035965">
    <property type="entry name" value="PAS-like_dom_sf"/>
</dbReference>
<dbReference type="EMBL" id="JBHSBB010000003">
    <property type="protein sequence ID" value="MFC4030234.1"/>
    <property type="molecule type" value="Genomic_DNA"/>
</dbReference>
<gene>
    <name evidence="5" type="ORF">ACFO3J_01975</name>
</gene>
<dbReference type="SMART" id="SM00331">
    <property type="entry name" value="PP2C_SIG"/>
    <property type="match status" value="1"/>
</dbReference>
<dbReference type="SMART" id="SM00091">
    <property type="entry name" value="PAS"/>
    <property type="match status" value="1"/>
</dbReference>
<dbReference type="InterPro" id="IPR052016">
    <property type="entry name" value="Bact_Sigma-Reg"/>
</dbReference>
<dbReference type="InterPro" id="IPR036457">
    <property type="entry name" value="PPM-type-like_dom_sf"/>
</dbReference>
<dbReference type="PROSITE" id="PS50112">
    <property type="entry name" value="PAS"/>
    <property type="match status" value="1"/>
</dbReference>
<feature type="coiled-coil region" evidence="2">
    <location>
        <begin position="142"/>
        <end position="187"/>
    </location>
</feature>
<evidence type="ECO:0000313" key="5">
    <source>
        <dbReference type="EMBL" id="MFC4030234.1"/>
    </source>
</evidence>
<name>A0ABV8HHA1_9ACTN</name>
<evidence type="ECO:0000256" key="1">
    <source>
        <dbReference type="ARBA" id="ARBA00022801"/>
    </source>
</evidence>
<dbReference type="CDD" id="cd00130">
    <property type="entry name" value="PAS"/>
    <property type="match status" value="1"/>
</dbReference>
<accession>A0ABV8HHA1</accession>
<keyword evidence="1 5" id="KW-0378">Hydrolase</keyword>
<evidence type="ECO:0000259" key="4">
    <source>
        <dbReference type="PROSITE" id="PS50112"/>
    </source>
</evidence>
<dbReference type="Proteomes" id="UP001595765">
    <property type="component" value="Unassembled WGS sequence"/>
</dbReference>
<dbReference type="NCBIfam" id="TIGR00229">
    <property type="entry name" value="sensory_box"/>
    <property type="match status" value="1"/>
</dbReference>
<dbReference type="InterPro" id="IPR000014">
    <property type="entry name" value="PAS"/>
</dbReference>